<comment type="caution">
    <text evidence="1">The sequence shown here is derived from an EMBL/GenBank/DDBJ whole genome shotgun (WGS) entry which is preliminary data.</text>
</comment>
<dbReference type="PANTHER" id="PTHR21192:SF2">
    <property type="entry name" value="NADH DEHYDROGENASE [UBIQUINONE] 1 ALPHA SUBCOMPLEX ASSEMBLY FACTOR 3"/>
    <property type="match status" value="1"/>
</dbReference>
<dbReference type="RefSeq" id="WP_068495828.1">
    <property type="nucleotide sequence ID" value="NZ_LWQT01000120.1"/>
</dbReference>
<dbReference type="CDD" id="cd00248">
    <property type="entry name" value="Mth938-like"/>
    <property type="match status" value="1"/>
</dbReference>
<gene>
    <name evidence="1" type="ORF">A6A04_09160</name>
</gene>
<dbReference type="SUPFAM" id="SSF64076">
    <property type="entry name" value="MTH938-like"/>
    <property type="match status" value="1"/>
</dbReference>
<dbReference type="STRING" id="1285242.A6A04_09160"/>
<dbReference type="Pfam" id="PF04430">
    <property type="entry name" value="DUF498"/>
    <property type="match status" value="1"/>
</dbReference>
<name>A0A178M7L9_9PROT</name>
<organism evidence="1 2">
    <name type="scientific">Paramagnetospirillum marisnigri</name>
    <dbReference type="NCBI Taxonomy" id="1285242"/>
    <lineage>
        <taxon>Bacteria</taxon>
        <taxon>Pseudomonadati</taxon>
        <taxon>Pseudomonadota</taxon>
        <taxon>Alphaproteobacteria</taxon>
        <taxon>Rhodospirillales</taxon>
        <taxon>Magnetospirillaceae</taxon>
        <taxon>Paramagnetospirillum</taxon>
    </lineage>
</organism>
<reference evidence="1 2" key="1">
    <citation type="submission" date="2016-04" db="EMBL/GenBank/DDBJ databases">
        <title>Draft genome sequence of freshwater magnetotactic bacteria Magnetospirillum marisnigri SP-1 and Magnetospirillum moscoviense BB-1.</title>
        <authorList>
            <person name="Koziaeva V."/>
            <person name="Dziuba M.V."/>
            <person name="Ivanov T.M."/>
            <person name="Kuznetsov B."/>
            <person name="Grouzdev D.S."/>
        </authorList>
    </citation>
    <scope>NUCLEOTIDE SEQUENCE [LARGE SCALE GENOMIC DNA]</scope>
    <source>
        <strain evidence="1 2">SP-1</strain>
    </source>
</reference>
<dbReference type="OrthoDB" id="7351393at2"/>
<dbReference type="AlphaFoldDB" id="A0A178M7L9"/>
<accession>A0A178M7L9</accession>
<proteinExistence type="predicted"/>
<dbReference type="InterPro" id="IPR007523">
    <property type="entry name" value="NDUFAF3/AAMDC"/>
</dbReference>
<dbReference type="Gene3D" id="3.40.1230.10">
    <property type="entry name" value="MTH938-like"/>
    <property type="match status" value="1"/>
</dbReference>
<dbReference type="PANTHER" id="PTHR21192">
    <property type="entry name" value="NUCLEAR PROTEIN E3-3"/>
    <property type="match status" value="1"/>
</dbReference>
<evidence type="ECO:0000313" key="1">
    <source>
        <dbReference type="EMBL" id="OAN44035.1"/>
    </source>
</evidence>
<dbReference type="Proteomes" id="UP000078428">
    <property type="component" value="Unassembled WGS sequence"/>
</dbReference>
<dbReference type="InterPro" id="IPR036748">
    <property type="entry name" value="MTH938-like_sf"/>
</dbReference>
<dbReference type="EMBL" id="LWQT01000120">
    <property type="protein sequence ID" value="OAN44035.1"/>
    <property type="molecule type" value="Genomic_DNA"/>
</dbReference>
<keyword evidence="2" id="KW-1185">Reference proteome</keyword>
<protein>
    <submittedName>
        <fullName evidence="1">Uncharacterized protein</fullName>
    </submittedName>
</protein>
<sequence length="122" mass="12962">MDITPVIPAGRQLIKGYGDLGFTISGERWEGSVLVFPDRSLAWPPTSMAEVDIAALGPVMEAKPDLLLLGCGRQMAVVPSELRLALRQAGIRLEAMDTGAACRTFNVLLAEDRSVAAALIAV</sequence>
<evidence type="ECO:0000313" key="2">
    <source>
        <dbReference type="Proteomes" id="UP000078428"/>
    </source>
</evidence>